<gene>
    <name evidence="1" type="ORF">D9619_008467</name>
</gene>
<dbReference type="Proteomes" id="UP000567179">
    <property type="component" value="Unassembled WGS sequence"/>
</dbReference>
<dbReference type="Gene3D" id="1.10.600.10">
    <property type="entry name" value="Farnesyl Diphosphate Synthase"/>
    <property type="match status" value="1"/>
</dbReference>
<sequence length="366" mass="41221">MSLRQSFQLPDLLTLISSLELRTNPHCRIASEASEEWITKTRGILLLSEEDLLLLRSTKIGLLAALCFPTCDAPQLRLLIDFMSLLLYSGIQLYADDKSGSEKDNELSMPALQATGAESGVTLLRRHGLMKHAVNDRIGSLAERAPASWNSRFKASIEQFYSSREQVVRYGTPSLEEYILLRRQMYGGSITLDLAELLEMFTIPEVEQHAQGLLDNIRRAALDVIAWSTEVVAYQFHQSVPGNKHNLVMLLMLHKNLSIQGAMNLAGSMIKDAFASFCANEKRLLDNLENQPTVRGLFSWVYRPDSNPVDDTEVKQIKRYIRALKDCIAGNIHWLYETELFLGKKGSEVRTFGWVFVDSQAPTVPS</sequence>
<evidence type="ECO:0000313" key="1">
    <source>
        <dbReference type="EMBL" id="KAF5319304.1"/>
    </source>
</evidence>
<comment type="caution">
    <text evidence="1">The sequence shown here is derived from an EMBL/GenBank/DDBJ whole genome shotgun (WGS) entry which is preliminary data.</text>
</comment>
<name>A0A8H5F0L8_9AGAR</name>
<accession>A0A8H5F0L8</accession>
<keyword evidence="2" id="KW-1185">Reference proteome</keyword>
<reference evidence="1 2" key="1">
    <citation type="journal article" date="2020" name="ISME J.">
        <title>Uncovering the hidden diversity of litter-decomposition mechanisms in mushroom-forming fungi.</title>
        <authorList>
            <person name="Floudas D."/>
            <person name="Bentzer J."/>
            <person name="Ahren D."/>
            <person name="Johansson T."/>
            <person name="Persson P."/>
            <person name="Tunlid A."/>
        </authorList>
    </citation>
    <scope>NUCLEOTIDE SEQUENCE [LARGE SCALE GENOMIC DNA]</scope>
    <source>
        <strain evidence="1 2">CBS 101986</strain>
    </source>
</reference>
<evidence type="ECO:0000313" key="2">
    <source>
        <dbReference type="Proteomes" id="UP000567179"/>
    </source>
</evidence>
<organism evidence="1 2">
    <name type="scientific">Psilocybe cf. subviscida</name>
    <dbReference type="NCBI Taxonomy" id="2480587"/>
    <lineage>
        <taxon>Eukaryota</taxon>
        <taxon>Fungi</taxon>
        <taxon>Dikarya</taxon>
        <taxon>Basidiomycota</taxon>
        <taxon>Agaricomycotina</taxon>
        <taxon>Agaricomycetes</taxon>
        <taxon>Agaricomycetidae</taxon>
        <taxon>Agaricales</taxon>
        <taxon>Agaricineae</taxon>
        <taxon>Strophariaceae</taxon>
        <taxon>Psilocybe</taxon>
    </lineage>
</organism>
<dbReference type="AlphaFoldDB" id="A0A8H5F0L8"/>
<protein>
    <recommendedName>
        <fullName evidence="3">Terpenoid synthase</fullName>
    </recommendedName>
</protein>
<dbReference type="InterPro" id="IPR008949">
    <property type="entry name" value="Isoprenoid_synthase_dom_sf"/>
</dbReference>
<dbReference type="SUPFAM" id="SSF48576">
    <property type="entry name" value="Terpenoid synthases"/>
    <property type="match status" value="1"/>
</dbReference>
<dbReference type="EMBL" id="JAACJJ010000029">
    <property type="protein sequence ID" value="KAF5319304.1"/>
    <property type="molecule type" value="Genomic_DNA"/>
</dbReference>
<dbReference type="Pfam" id="PF19086">
    <property type="entry name" value="Terpene_syn_C_2"/>
    <property type="match status" value="1"/>
</dbReference>
<dbReference type="OrthoDB" id="2861623at2759"/>
<evidence type="ECO:0008006" key="3">
    <source>
        <dbReference type="Google" id="ProtNLM"/>
    </source>
</evidence>
<proteinExistence type="predicted"/>